<comment type="similarity">
    <text evidence="5">Belongs to the methyltransferase superfamily.</text>
</comment>
<dbReference type="Pfam" id="PF13489">
    <property type="entry name" value="Methyltransf_23"/>
    <property type="match status" value="1"/>
</dbReference>
<dbReference type="InterPro" id="IPR029063">
    <property type="entry name" value="SAM-dependent_MTases_sf"/>
</dbReference>
<proteinExistence type="inferred from homology"/>
<dbReference type="UniPathway" id="UPA00078"/>
<dbReference type="PANTHER" id="PTHR43861">
    <property type="entry name" value="TRANS-ACONITATE 2-METHYLTRANSFERASE-RELATED"/>
    <property type="match status" value="1"/>
</dbReference>
<dbReference type="EMBL" id="UFSP01000001">
    <property type="protein sequence ID" value="SSY93905.1"/>
    <property type="molecule type" value="Genomic_DNA"/>
</dbReference>
<dbReference type="Proteomes" id="UP000253728">
    <property type="component" value="Unassembled WGS sequence"/>
</dbReference>
<dbReference type="InterPro" id="IPR011814">
    <property type="entry name" value="BioC"/>
</dbReference>
<evidence type="ECO:0000256" key="5">
    <source>
        <dbReference type="HAMAP-Rule" id="MF_00835"/>
    </source>
</evidence>
<evidence type="ECO:0000313" key="6">
    <source>
        <dbReference type="EMBL" id="SSY93905.1"/>
    </source>
</evidence>
<dbReference type="GO" id="GO:0032259">
    <property type="term" value="P:methylation"/>
    <property type="evidence" value="ECO:0007669"/>
    <property type="project" value="UniProtKB-KW"/>
</dbReference>
<comment type="pathway">
    <text evidence="5">Cofactor biosynthesis; biotin biosynthesis.</text>
</comment>
<dbReference type="GO" id="GO:0102130">
    <property type="term" value="F:malonyl-CoA methyltransferase activity"/>
    <property type="evidence" value="ECO:0007669"/>
    <property type="project" value="UniProtKB-EC"/>
</dbReference>
<keyword evidence="4 5" id="KW-0093">Biotin biosynthesis</keyword>
<reference evidence="6 7" key="1">
    <citation type="submission" date="2018-06" db="EMBL/GenBank/DDBJ databases">
        <authorList>
            <consortium name="Pathogen Informatics"/>
            <person name="Doyle S."/>
        </authorList>
    </citation>
    <scope>NUCLEOTIDE SEQUENCE [LARGE SCALE GENOMIC DNA]</scope>
    <source>
        <strain evidence="6 7">NCTC5908</strain>
    </source>
</reference>
<organism evidence="6 7">
    <name type="scientific">Aggregatibacter aphrophilus</name>
    <name type="common">Haemophilus aphrophilus</name>
    <dbReference type="NCBI Taxonomy" id="732"/>
    <lineage>
        <taxon>Bacteria</taxon>
        <taxon>Pseudomonadati</taxon>
        <taxon>Pseudomonadota</taxon>
        <taxon>Gammaproteobacteria</taxon>
        <taxon>Pasteurellales</taxon>
        <taxon>Pasteurellaceae</taxon>
        <taxon>Aggregatibacter</taxon>
    </lineage>
</organism>
<dbReference type="GeneID" id="49636632"/>
<protein>
    <recommendedName>
        <fullName evidence="5">Malonyl-[acyl-carrier protein] O-methyltransferase</fullName>
        <shortName evidence="5">Malonyl-ACP O-methyltransferase</shortName>
        <ecNumber evidence="5">2.1.1.197</ecNumber>
    </recommendedName>
    <alternativeName>
        <fullName evidence="5">Biotin synthesis protein BioC</fullName>
    </alternativeName>
</protein>
<evidence type="ECO:0000256" key="1">
    <source>
        <dbReference type="ARBA" id="ARBA00022603"/>
    </source>
</evidence>
<dbReference type="HAMAP" id="MF_00835">
    <property type="entry name" value="BioC"/>
    <property type="match status" value="1"/>
</dbReference>
<evidence type="ECO:0000256" key="3">
    <source>
        <dbReference type="ARBA" id="ARBA00022691"/>
    </source>
</evidence>
<keyword evidence="3 5" id="KW-0949">S-adenosyl-L-methionine</keyword>
<dbReference type="GO" id="GO:0008757">
    <property type="term" value="F:S-adenosylmethionine-dependent methyltransferase activity"/>
    <property type="evidence" value="ECO:0007669"/>
    <property type="project" value="InterPro"/>
</dbReference>
<keyword evidence="1 5" id="KW-0489">Methyltransferase</keyword>
<dbReference type="GO" id="GO:0010340">
    <property type="term" value="F:carboxyl-O-methyltransferase activity"/>
    <property type="evidence" value="ECO:0007669"/>
    <property type="project" value="UniProtKB-UniRule"/>
</dbReference>
<dbReference type="EC" id="2.1.1.197" evidence="5"/>
<evidence type="ECO:0000256" key="2">
    <source>
        <dbReference type="ARBA" id="ARBA00022679"/>
    </source>
</evidence>
<dbReference type="CDD" id="cd02440">
    <property type="entry name" value="AdoMet_MTases"/>
    <property type="match status" value="1"/>
</dbReference>
<gene>
    <name evidence="6" type="primary">bioC_1</name>
    <name evidence="5" type="synonym">bioC</name>
    <name evidence="6" type="ORF">NCTC5908_00606</name>
</gene>
<evidence type="ECO:0000313" key="7">
    <source>
        <dbReference type="Proteomes" id="UP000253728"/>
    </source>
</evidence>
<keyword evidence="2 5" id="KW-0808">Transferase</keyword>
<name>A0A336N4M3_AGGAP</name>
<comment type="catalytic activity">
    <reaction evidence="5">
        <text>malonyl-[ACP] + S-adenosyl-L-methionine = malonyl-[ACP] methyl ester + S-adenosyl-L-homocysteine</text>
        <dbReference type="Rhea" id="RHEA:17105"/>
        <dbReference type="Rhea" id="RHEA-COMP:9623"/>
        <dbReference type="Rhea" id="RHEA-COMP:9954"/>
        <dbReference type="ChEBI" id="CHEBI:57856"/>
        <dbReference type="ChEBI" id="CHEBI:59789"/>
        <dbReference type="ChEBI" id="CHEBI:78449"/>
        <dbReference type="ChEBI" id="CHEBI:78845"/>
        <dbReference type="EC" id="2.1.1.197"/>
    </reaction>
</comment>
<accession>A0A336N4M3</accession>
<comment type="function">
    <text evidence="5">Converts the free carboxyl group of a malonyl-thioester to its methyl ester by transfer of a methyl group from S-adenosyl-L-methionine (SAM). It allows to synthesize pimeloyl-ACP via the fatty acid synthetic pathway.</text>
</comment>
<dbReference type="NCBIfam" id="TIGR02072">
    <property type="entry name" value="BioC"/>
    <property type="match status" value="1"/>
</dbReference>
<dbReference type="GO" id="GO:0009102">
    <property type="term" value="P:biotin biosynthetic process"/>
    <property type="evidence" value="ECO:0007669"/>
    <property type="project" value="UniProtKB-UniRule"/>
</dbReference>
<dbReference type="RefSeq" id="WP_032995319.1">
    <property type="nucleotide sequence ID" value="NZ_LS483485.1"/>
</dbReference>
<evidence type="ECO:0000256" key="4">
    <source>
        <dbReference type="ARBA" id="ARBA00022756"/>
    </source>
</evidence>
<dbReference type="SUPFAM" id="SSF53335">
    <property type="entry name" value="S-adenosyl-L-methionine-dependent methyltransferases"/>
    <property type="match status" value="1"/>
</dbReference>
<dbReference type="AlphaFoldDB" id="A0A336N4M3"/>
<sequence length="254" mass="28919">MAITQQRVMQCFSAALPTYEQNAIAQKQITEDLLQLLLDKGANQFQRVLEIGCGTGSFTRLLMQHINATHWNCNDLCDVTNHLAHNLPQKNYRFYQGCGEHLDFAHQYDLIASASTIQWFVDPLSFLQRCAAHLTPHGMILFGTFAPTNLHEVRALTGVGLDYPDLAQWLETLTSAFSVLHLEQKEIQLKFDSPLSVLKHLKETGVTATNNQSWNYKKIARFCEQYQQQYADEQGNVSLTYVPILMLAQKKEDI</sequence>
<dbReference type="Gene3D" id="3.40.50.150">
    <property type="entry name" value="Vaccinia Virus protein VP39"/>
    <property type="match status" value="1"/>
</dbReference>